<dbReference type="RefSeq" id="WP_086046786.1">
    <property type="nucleotide sequence ID" value="NZ_CP017889.1"/>
</dbReference>
<name>A0A1W6WAR0_VIBAL</name>
<dbReference type="SUPFAM" id="SSF103388">
    <property type="entry name" value="Virulence-associated V antigen"/>
    <property type="match status" value="1"/>
</dbReference>
<proteinExistence type="predicted"/>
<dbReference type="InterPro" id="IPR005413">
    <property type="entry name" value="LowCa_resp_V_Ag"/>
</dbReference>
<gene>
    <name evidence="2" type="primary">lcrV</name>
    <name evidence="2" type="ORF">K05K4_17220</name>
</gene>
<dbReference type="GO" id="GO:0005576">
    <property type="term" value="C:extracellular region"/>
    <property type="evidence" value="ECO:0007669"/>
    <property type="project" value="InterPro"/>
</dbReference>
<sequence>MTNMKTTGSTTGATDTAASSAPLPTFQQNLIEAFTPVLGEAETQQLASIISSLPTISGQTESQSIALYVDTLENLKAKNNAFAGISLTDTASVWIKSLQSANSDGELTAAEFNAQTNQTLSNQFQAWFSKLLTENVDSSLSTEFVSQFNLGTQSNQAEQIANLSETELANATKEISLFVAELANQMGSREVRDASISFLRNAFSSLGSVNLAQLKSSDFLLTKESFALQVSAQLKSSFQGIGITLSTDDASALASRITWTPGISKQQLKEALDEMAAQVKGQYSAAYGEASGTNNLKAALNTVIGGTEPLTLSSLFANFAVSLTNIEIDDFYQDSAIADVQKTQITAAQVNLIKENTERDIRLQFEKIVKGESTGASFTERYEALRKNLGALKERLLNITDKEKADREVRAEHSLTARDLLAVVESSIGDRFDEQVLLALNERRVNRLEKRNDQKEALEDLTIQLKVFGVVQSKIHSTQSVDGVYKPGYPESNFKASDFNYSNQTDFEASPEYKYLTDNKITNHRDFLQTQGITIGDGASYQDEEKSKKLSNFSSSVSAKSKLLNDEVQIKTTELNDTSSQYNSTVEAMNKFVQKYHSILQEILRAI</sequence>
<protein>
    <submittedName>
        <fullName evidence="2">Virulence-associated V antigen</fullName>
    </submittedName>
</protein>
<reference evidence="2" key="1">
    <citation type="submission" date="2016-10" db="EMBL/GenBank/DDBJ databases">
        <title>The High Quality Genome of Vibrio alginolyticus K01M1.</title>
        <authorList>
            <person name="Wendling C."/>
            <person name="Chibani C.M."/>
            <person name="Hertel R."/>
            <person name="Sproer C."/>
            <person name="Bunk B."/>
            <person name="Overmann J."/>
            <person name="Roth O."/>
            <person name="Liesegang H."/>
        </authorList>
    </citation>
    <scope>NUCLEOTIDE SEQUENCE</scope>
    <source>
        <strain evidence="2">K05K4</strain>
    </source>
</reference>
<accession>A0A1W6WAR0</accession>
<dbReference type="Pfam" id="PF04792">
    <property type="entry name" value="LcrV"/>
    <property type="match status" value="1"/>
</dbReference>
<evidence type="ECO:0000256" key="1">
    <source>
        <dbReference type="SAM" id="MobiDB-lite"/>
    </source>
</evidence>
<dbReference type="EMBL" id="CP017902">
    <property type="protein sequence ID" value="ARP18558.1"/>
    <property type="molecule type" value="Genomic_DNA"/>
</dbReference>
<evidence type="ECO:0000313" key="2">
    <source>
        <dbReference type="EMBL" id="ARP18558.1"/>
    </source>
</evidence>
<feature type="region of interest" description="Disordered" evidence="1">
    <location>
        <begin position="1"/>
        <end position="21"/>
    </location>
</feature>
<dbReference type="PRINTS" id="PR01592">
    <property type="entry name" value="LCRVANTIGEN"/>
</dbReference>
<organism evidence="2">
    <name type="scientific">Vibrio alginolyticus</name>
    <dbReference type="NCBI Taxonomy" id="663"/>
    <lineage>
        <taxon>Bacteria</taxon>
        <taxon>Pseudomonadati</taxon>
        <taxon>Pseudomonadota</taxon>
        <taxon>Gammaproteobacteria</taxon>
        <taxon>Vibrionales</taxon>
        <taxon>Vibrionaceae</taxon>
        <taxon>Vibrio</taxon>
    </lineage>
</organism>
<dbReference type="AlphaFoldDB" id="A0A1W6WAR0"/>
<dbReference type="InterPro" id="IPR036139">
    <property type="entry name" value="Vir_assoc_V_ag_sf"/>
</dbReference>